<evidence type="ECO:0000256" key="4">
    <source>
        <dbReference type="ARBA" id="ARBA00022692"/>
    </source>
</evidence>
<gene>
    <name evidence="11" type="ORF">METZ01_LOCUS57912</name>
</gene>
<dbReference type="InterPro" id="IPR003148">
    <property type="entry name" value="RCK_N"/>
</dbReference>
<evidence type="ECO:0000259" key="10">
    <source>
        <dbReference type="Pfam" id="PF02254"/>
    </source>
</evidence>
<evidence type="ECO:0000313" key="11">
    <source>
        <dbReference type="EMBL" id="SVA05058.1"/>
    </source>
</evidence>
<dbReference type="Pfam" id="PF02254">
    <property type="entry name" value="TrkA_N"/>
    <property type="match status" value="1"/>
</dbReference>
<feature type="transmembrane region" description="Helical" evidence="8">
    <location>
        <begin position="58"/>
        <end position="84"/>
    </location>
</feature>
<proteinExistence type="predicted"/>
<keyword evidence="3" id="KW-0050">Antiport</keyword>
<feature type="domain" description="Cation/H+ exchanger transmembrane" evidence="9">
    <location>
        <begin position="2"/>
        <end position="79"/>
    </location>
</feature>
<dbReference type="SUPFAM" id="SSF51735">
    <property type="entry name" value="NAD(P)-binding Rossmann-fold domains"/>
    <property type="match status" value="1"/>
</dbReference>
<dbReference type="Gene3D" id="3.40.50.720">
    <property type="entry name" value="NAD(P)-binding Rossmann-like Domain"/>
    <property type="match status" value="1"/>
</dbReference>
<dbReference type="PANTHER" id="PTHR32507">
    <property type="entry name" value="NA(+)/H(+) ANTIPORTER 1"/>
    <property type="match status" value="1"/>
</dbReference>
<comment type="subcellular location">
    <subcellularLocation>
        <location evidence="1">Cell membrane</location>
        <topology evidence="1">Multi-pass membrane protein</topology>
    </subcellularLocation>
</comment>
<keyword evidence="2" id="KW-0813">Transport</keyword>
<dbReference type="PANTHER" id="PTHR32507:SF0">
    <property type="entry name" value="NA(+)_H(+) ANTIPORTER 2-RELATED"/>
    <property type="match status" value="1"/>
</dbReference>
<dbReference type="Pfam" id="PF00999">
    <property type="entry name" value="Na_H_Exchanger"/>
    <property type="match status" value="1"/>
</dbReference>
<evidence type="ECO:0000256" key="2">
    <source>
        <dbReference type="ARBA" id="ARBA00022448"/>
    </source>
</evidence>
<protein>
    <submittedName>
        <fullName evidence="11">Uncharacterized protein</fullName>
    </submittedName>
</protein>
<sequence length="306" mass="33825">IMFILRPLAVFAGTWGSELNLKQKTLLSWIAPRGIVAAAVASLFSMELEAHGYEGTQLQAMVFLLIILTVLQAGLTGGITASLLGLRKKTGTGWVILGVNPISRAIAKILTANNEDVLCIDENPRECKRAEKDGIRVLYGNGLDSNMLYRAEIDSKAGIIGMTRNEEVNYLFSKKIKDIVKLHNVLGVVKNDAEGVTTDMVLEMGGKIACGRAFDIEKWSMLLERGHAEIQIWKAEIINNQSLEIYKKEVPFIPLVTVRDKCALPVDNTTTIKTGDQFHILVRKQNNDNLSVNPDDFGFARIEETV</sequence>
<dbReference type="AlphaFoldDB" id="A0A381SP27"/>
<dbReference type="GO" id="GO:0015297">
    <property type="term" value="F:antiporter activity"/>
    <property type="evidence" value="ECO:0007669"/>
    <property type="project" value="UniProtKB-KW"/>
</dbReference>
<dbReference type="GO" id="GO:1902600">
    <property type="term" value="P:proton transmembrane transport"/>
    <property type="evidence" value="ECO:0007669"/>
    <property type="project" value="InterPro"/>
</dbReference>
<dbReference type="InterPro" id="IPR006153">
    <property type="entry name" value="Cation/H_exchanger_TM"/>
</dbReference>
<keyword evidence="4 8" id="KW-0812">Transmembrane</keyword>
<dbReference type="EMBL" id="UINC01003294">
    <property type="protein sequence ID" value="SVA05058.1"/>
    <property type="molecule type" value="Genomic_DNA"/>
</dbReference>
<evidence type="ECO:0000256" key="1">
    <source>
        <dbReference type="ARBA" id="ARBA00004651"/>
    </source>
</evidence>
<evidence type="ECO:0000256" key="6">
    <source>
        <dbReference type="ARBA" id="ARBA00023065"/>
    </source>
</evidence>
<dbReference type="GO" id="GO:0005886">
    <property type="term" value="C:plasma membrane"/>
    <property type="evidence" value="ECO:0007669"/>
    <property type="project" value="UniProtKB-SubCell"/>
</dbReference>
<name>A0A381SP27_9ZZZZ</name>
<keyword evidence="6" id="KW-0406">Ion transport</keyword>
<evidence type="ECO:0000256" key="5">
    <source>
        <dbReference type="ARBA" id="ARBA00022989"/>
    </source>
</evidence>
<feature type="non-terminal residue" evidence="11">
    <location>
        <position position="1"/>
    </location>
</feature>
<keyword evidence="5 8" id="KW-1133">Transmembrane helix</keyword>
<feature type="domain" description="RCK N-terminal" evidence="10">
    <location>
        <begin position="95"/>
        <end position="193"/>
    </location>
</feature>
<accession>A0A381SP27</accession>
<evidence type="ECO:0000259" key="9">
    <source>
        <dbReference type="Pfam" id="PF00999"/>
    </source>
</evidence>
<evidence type="ECO:0000256" key="8">
    <source>
        <dbReference type="SAM" id="Phobius"/>
    </source>
</evidence>
<keyword evidence="7 8" id="KW-0472">Membrane</keyword>
<evidence type="ECO:0000256" key="7">
    <source>
        <dbReference type="ARBA" id="ARBA00023136"/>
    </source>
</evidence>
<evidence type="ECO:0000256" key="3">
    <source>
        <dbReference type="ARBA" id="ARBA00022449"/>
    </source>
</evidence>
<dbReference type="GO" id="GO:0006813">
    <property type="term" value="P:potassium ion transport"/>
    <property type="evidence" value="ECO:0007669"/>
    <property type="project" value="InterPro"/>
</dbReference>
<dbReference type="InterPro" id="IPR036291">
    <property type="entry name" value="NAD(P)-bd_dom_sf"/>
</dbReference>
<reference evidence="11" key="1">
    <citation type="submission" date="2018-05" db="EMBL/GenBank/DDBJ databases">
        <authorList>
            <person name="Lanie J.A."/>
            <person name="Ng W.-L."/>
            <person name="Kazmierczak K.M."/>
            <person name="Andrzejewski T.M."/>
            <person name="Davidsen T.M."/>
            <person name="Wayne K.J."/>
            <person name="Tettelin H."/>
            <person name="Glass J.I."/>
            <person name="Rusch D."/>
            <person name="Podicherti R."/>
            <person name="Tsui H.-C.T."/>
            <person name="Winkler M.E."/>
        </authorList>
    </citation>
    <scope>NUCLEOTIDE SEQUENCE</scope>
</reference>
<organism evidence="11">
    <name type="scientific">marine metagenome</name>
    <dbReference type="NCBI Taxonomy" id="408172"/>
    <lineage>
        <taxon>unclassified sequences</taxon>
        <taxon>metagenomes</taxon>
        <taxon>ecological metagenomes</taxon>
    </lineage>
</organism>